<sequence>MFFVRPCPPILVRGEESKTCPRRYSVTHKSSTPRGNFRHEKITGPSITSPRPTSPSAQRPSNSCSQSSFSLKACESETAVAHPHIHTSSTKSNTSKTQPKPTKLSHPRFPPPPTITAQTPERRRELSSWNSKSRLVCCCSPILFTSLVQRSAARFRD</sequence>
<accession>A0ABR4G9T6</accession>
<feature type="compositionally biased region" description="Polar residues" evidence="1">
    <location>
        <begin position="57"/>
        <end position="68"/>
    </location>
</feature>
<dbReference type="Proteomes" id="UP001610563">
    <property type="component" value="Unassembled WGS sequence"/>
</dbReference>
<dbReference type="EMBL" id="JBFTWV010000032">
    <property type="protein sequence ID" value="KAL2795790.1"/>
    <property type="molecule type" value="Genomic_DNA"/>
</dbReference>
<protein>
    <submittedName>
        <fullName evidence="2">Uncharacterized protein</fullName>
    </submittedName>
</protein>
<feature type="compositionally biased region" description="Low complexity" evidence="1">
    <location>
        <begin position="43"/>
        <end position="56"/>
    </location>
</feature>
<evidence type="ECO:0000313" key="2">
    <source>
        <dbReference type="EMBL" id="KAL2795790.1"/>
    </source>
</evidence>
<comment type="caution">
    <text evidence="2">The sequence shown here is derived from an EMBL/GenBank/DDBJ whole genome shotgun (WGS) entry which is preliminary data.</text>
</comment>
<reference evidence="2 3" key="1">
    <citation type="submission" date="2024-07" db="EMBL/GenBank/DDBJ databases">
        <title>Section-level genome sequencing and comparative genomics of Aspergillus sections Usti and Cavernicolus.</title>
        <authorList>
            <consortium name="Lawrence Berkeley National Laboratory"/>
            <person name="Nybo J.L."/>
            <person name="Vesth T.C."/>
            <person name="Theobald S."/>
            <person name="Frisvad J.C."/>
            <person name="Larsen T.O."/>
            <person name="Kjaerboelling I."/>
            <person name="Rothschild-Mancinelli K."/>
            <person name="Lyhne E.K."/>
            <person name="Kogle M.E."/>
            <person name="Barry K."/>
            <person name="Clum A."/>
            <person name="Na H."/>
            <person name="Ledsgaard L."/>
            <person name="Lin J."/>
            <person name="Lipzen A."/>
            <person name="Kuo A."/>
            <person name="Riley R."/>
            <person name="Mondo S."/>
            <person name="Labutti K."/>
            <person name="Haridas S."/>
            <person name="Pangalinan J."/>
            <person name="Salamov A.A."/>
            <person name="Simmons B.A."/>
            <person name="Magnuson J.K."/>
            <person name="Chen J."/>
            <person name="Drula E."/>
            <person name="Henrissat B."/>
            <person name="Wiebenga A."/>
            <person name="Lubbers R.J."/>
            <person name="Gomes A.C."/>
            <person name="Makela M.R."/>
            <person name="Stajich J."/>
            <person name="Grigoriev I.V."/>
            <person name="Mortensen U.H."/>
            <person name="De Vries R.P."/>
            <person name="Baker S.E."/>
            <person name="Andersen M.R."/>
        </authorList>
    </citation>
    <scope>NUCLEOTIDE SEQUENCE [LARGE SCALE GENOMIC DNA]</scope>
    <source>
        <strain evidence="2 3">CBS 209.92</strain>
    </source>
</reference>
<proteinExistence type="predicted"/>
<organism evidence="2 3">
    <name type="scientific">Aspergillus keveii</name>
    <dbReference type="NCBI Taxonomy" id="714993"/>
    <lineage>
        <taxon>Eukaryota</taxon>
        <taxon>Fungi</taxon>
        <taxon>Dikarya</taxon>
        <taxon>Ascomycota</taxon>
        <taxon>Pezizomycotina</taxon>
        <taxon>Eurotiomycetes</taxon>
        <taxon>Eurotiomycetidae</taxon>
        <taxon>Eurotiales</taxon>
        <taxon>Aspergillaceae</taxon>
        <taxon>Aspergillus</taxon>
        <taxon>Aspergillus subgen. Nidulantes</taxon>
    </lineage>
</organism>
<feature type="region of interest" description="Disordered" evidence="1">
    <location>
        <begin position="15"/>
        <end position="68"/>
    </location>
</feature>
<feature type="region of interest" description="Disordered" evidence="1">
    <location>
        <begin position="80"/>
        <end position="126"/>
    </location>
</feature>
<evidence type="ECO:0000256" key="1">
    <source>
        <dbReference type="SAM" id="MobiDB-lite"/>
    </source>
</evidence>
<gene>
    <name evidence="2" type="ORF">BJX66DRAFT_163878</name>
</gene>
<keyword evidence="3" id="KW-1185">Reference proteome</keyword>
<evidence type="ECO:0000313" key="3">
    <source>
        <dbReference type="Proteomes" id="UP001610563"/>
    </source>
</evidence>
<name>A0ABR4G9T6_9EURO</name>
<feature type="compositionally biased region" description="Low complexity" evidence="1">
    <location>
        <begin position="87"/>
        <end position="102"/>
    </location>
</feature>